<evidence type="ECO:0000256" key="2">
    <source>
        <dbReference type="SAM" id="Phobius"/>
    </source>
</evidence>
<keyword evidence="2" id="KW-0812">Transmembrane</keyword>
<feature type="transmembrane region" description="Helical" evidence="2">
    <location>
        <begin position="177"/>
        <end position="198"/>
    </location>
</feature>
<dbReference type="RefSeq" id="WP_341372922.1">
    <property type="nucleotide sequence ID" value="NZ_JBBUTF010000003.1"/>
</dbReference>
<accession>A0ABU9B6B3</accession>
<dbReference type="Proteomes" id="UP001368500">
    <property type="component" value="Unassembled WGS sequence"/>
</dbReference>
<name>A0ABU9B6B3_9BURK</name>
<gene>
    <name evidence="3" type="ORF">AACH11_04085</name>
</gene>
<evidence type="ECO:0000256" key="1">
    <source>
        <dbReference type="SAM" id="MobiDB-lite"/>
    </source>
</evidence>
<feature type="region of interest" description="Disordered" evidence="1">
    <location>
        <begin position="1"/>
        <end position="36"/>
    </location>
</feature>
<dbReference type="EMBL" id="JBBUTF010000003">
    <property type="protein sequence ID" value="MEK8025141.1"/>
    <property type="molecule type" value="Genomic_DNA"/>
</dbReference>
<feature type="transmembrane region" description="Helical" evidence="2">
    <location>
        <begin position="143"/>
        <end position="165"/>
    </location>
</feature>
<keyword evidence="2" id="KW-0472">Membrane</keyword>
<sequence length="282" mass="30070">MPTAVPIAAPSSTPATPATPADPPGAVPHPRPHPRPHHHLHHRLLWLPLARLLRPVGLRVRPRLLLALLVGAAVWWVVPEAAALWAGVGAASAVAIEEPVTRCLLAWNAGAGAHLLMVLPMMWRSTPEAMRRRALTQDEGRLVILAAVVLAAAVVLLAVASQLTVARALHGPARQAHVALAVVTVLGSWAFTQVMFALHYAHDFYLARAAGRPDPLVFPGTRDPDYVDFLYFAGVLGTAAQTADVTFHGRALRPTGLLHGVLAFFWNTGVLALTVNVAASLF</sequence>
<feature type="compositionally biased region" description="Pro residues" evidence="1">
    <location>
        <begin position="20"/>
        <end position="29"/>
    </location>
</feature>
<feature type="transmembrane region" description="Helical" evidence="2">
    <location>
        <begin position="257"/>
        <end position="279"/>
    </location>
</feature>
<comment type="caution">
    <text evidence="3">The sequence shown here is derived from an EMBL/GenBank/DDBJ whole genome shotgun (WGS) entry which is preliminary data.</text>
</comment>
<feature type="transmembrane region" description="Helical" evidence="2">
    <location>
        <begin position="105"/>
        <end position="123"/>
    </location>
</feature>
<evidence type="ECO:0000313" key="4">
    <source>
        <dbReference type="Proteomes" id="UP001368500"/>
    </source>
</evidence>
<keyword evidence="2" id="KW-1133">Transmembrane helix</keyword>
<feature type="compositionally biased region" description="Low complexity" evidence="1">
    <location>
        <begin position="1"/>
        <end position="19"/>
    </location>
</feature>
<feature type="transmembrane region" description="Helical" evidence="2">
    <location>
        <begin position="64"/>
        <end position="85"/>
    </location>
</feature>
<evidence type="ECO:0000313" key="3">
    <source>
        <dbReference type="EMBL" id="MEK8025141.1"/>
    </source>
</evidence>
<reference evidence="3 4" key="1">
    <citation type="submission" date="2024-04" db="EMBL/GenBank/DDBJ databases">
        <title>Novel species of the genus Ideonella isolated from streams.</title>
        <authorList>
            <person name="Lu H."/>
        </authorList>
    </citation>
    <scope>NUCLEOTIDE SEQUENCE [LARGE SCALE GENOMIC DNA]</scope>
    <source>
        <strain evidence="3 4">BYS139W</strain>
    </source>
</reference>
<keyword evidence="4" id="KW-1185">Reference proteome</keyword>
<organism evidence="3 4">
    <name type="scientific">Pseudaquabacterium rugosum</name>
    <dbReference type="NCBI Taxonomy" id="2984194"/>
    <lineage>
        <taxon>Bacteria</taxon>
        <taxon>Pseudomonadati</taxon>
        <taxon>Pseudomonadota</taxon>
        <taxon>Betaproteobacteria</taxon>
        <taxon>Burkholderiales</taxon>
        <taxon>Sphaerotilaceae</taxon>
        <taxon>Pseudaquabacterium</taxon>
    </lineage>
</organism>
<proteinExistence type="predicted"/>
<protein>
    <submittedName>
        <fullName evidence="3">DUF1345 domain-containing protein</fullName>
    </submittedName>
</protein>
<dbReference type="InterPro" id="IPR009781">
    <property type="entry name" value="DUF1345"/>
</dbReference>
<dbReference type="Pfam" id="PF07077">
    <property type="entry name" value="DUF1345"/>
    <property type="match status" value="1"/>
</dbReference>